<keyword evidence="1" id="KW-0732">Signal</keyword>
<gene>
    <name evidence="3" type="ORF">HMPREF1218_0921</name>
</gene>
<dbReference type="InterPro" id="IPR024311">
    <property type="entry name" value="Lipocalin-like"/>
</dbReference>
<feature type="chain" id="PRO_5004629549" evidence="1">
    <location>
        <begin position="25"/>
        <end position="304"/>
    </location>
</feature>
<evidence type="ECO:0000313" key="3">
    <source>
        <dbReference type="EMBL" id="ERK01077.1"/>
    </source>
</evidence>
<feature type="signal peptide" evidence="1">
    <location>
        <begin position="1"/>
        <end position="24"/>
    </location>
</feature>
<dbReference type="PATRIC" id="fig|1081904.3.peg.1367"/>
<dbReference type="Proteomes" id="UP000016600">
    <property type="component" value="Unassembled WGS sequence"/>
</dbReference>
<dbReference type="RefSeq" id="WP_021584079.1">
    <property type="nucleotide sequence ID" value="NZ_AWET01000032.1"/>
</dbReference>
<evidence type="ECO:0000313" key="4">
    <source>
        <dbReference type="Proteomes" id="UP000016600"/>
    </source>
</evidence>
<dbReference type="EMBL" id="AWET01000032">
    <property type="protein sequence ID" value="ERK01077.1"/>
    <property type="molecule type" value="Genomic_DNA"/>
</dbReference>
<dbReference type="Pfam" id="PF13944">
    <property type="entry name" value="Calycin_like"/>
    <property type="match status" value="2"/>
</dbReference>
<sequence length="304" mass="31947">MKKSTVFRNSIALFFAALAIVACSDDNNDTPSNESIAGTYQGWSKVTFPDMPTGMGLDGEAVQISNNSDGTVKVAYTSKGAWGTSIFNSATVTTANGKYHLVGLGKSTIEGRKGGKATEYDCALTGEISKDKKIFNLIFTLKDVMGGTKISFAQGRAPLTLLVANSYKGYTTASSKFFQNKIDKDQTVTVAASEDAKSVTVNFKSSTWGTASLTGVTVSASGEQYILDGKGTIKMGMGGQAPKDYECIFQGKISKDGKTYGLSFTMPAVMGGTTVTLKNGTAPKTKAAEDLAAKKAIADFFAGK</sequence>
<feature type="domain" description="Lipocalin-like" evidence="2">
    <location>
        <begin position="164"/>
        <end position="267"/>
    </location>
</feature>
<dbReference type="PROSITE" id="PS51257">
    <property type="entry name" value="PROKAR_LIPOPROTEIN"/>
    <property type="match status" value="1"/>
</dbReference>
<name>U2KRI7_9BACT</name>
<feature type="domain" description="Lipocalin-like" evidence="2">
    <location>
        <begin position="36"/>
        <end position="142"/>
    </location>
</feature>
<evidence type="ECO:0000259" key="2">
    <source>
        <dbReference type="Pfam" id="PF13944"/>
    </source>
</evidence>
<dbReference type="AlphaFoldDB" id="U2KRI7"/>
<keyword evidence="4" id="KW-1185">Reference proteome</keyword>
<protein>
    <submittedName>
        <fullName evidence="3">Lipocalin-like protein</fullName>
    </submittedName>
</protein>
<evidence type="ECO:0000256" key="1">
    <source>
        <dbReference type="SAM" id="SignalP"/>
    </source>
</evidence>
<accession>U2KRI7</accession>
<dbReference type="Gene3D" id="2.40.128.340">
    <property type="match status" value="2"/>
</dbReference>
<comment type="caution">
    <text evidence="3">The sequence shown here is derived from an EMBL/GenBank/DDBJ whole genome shotgun (WGS) entry which is preliminary data.</text>
</comment>
<proteinExistence type="predicted"/>
<organism evidence="3 4">
    <name type="scientific">Hoylesella pleuritidis F0068</name>
    <dbReference type="NCBI Taxonomy" id="1081904"/>
    <lineage>
        <taxon>Bacteria</taxon>
        <taxon>Pseudomonadati</taxon>
        <taxon>Bacteroidota</taxon>
        <taxon>Bacteroidia</taxon>
        <taxon>Bacteroidales</taxon>
        <taxon>Prevotellaceae</taxon>
        <taxon>Hoylesella</taxon>
    </lineage>
</organism>
<reference evidence="3 4" key="1">
    <citation type="submission" date="2013-08" db="EMBL/GenBank/DDBJ databases">
        <authorList>
            <person name="Durkin A.S."/>
            <person name="Haft D.R."/>
            <person name="McCorrison J."/>
            <person name="Torralba M."/>
            <person name="Gillis M."/>
            <person name="Haft D.H."/>
            <person name="Methe B."/>
            <person name="Sutton G."/>
            <person name="Nelson K.E."/>
        </authorList>
    </citation>
    <scope>NUCLEOTIDE SEQUENCE [LARGE SCALE GENOMIC DNA]</scope>
    <source>
        <strain evidence="3 4">F0068</strain>
    </source>
</reference>